<accession>A0A0D0BFJ7</accession>
<feature type="transmembrane region" description="Helical" evidence="1">
    <location>
        <begin position="47"/>
        <end position="65"/>
    </location>
</feature>
<feature type="transmembrane region" description="Helical" evidence="1">
    <location>
        <begin position="12"/>
        <end position="35"/>
    </location>
</feature>
<dbReference type="EMBL" id="KN835249">
    <property type="protein sequence ID" value="KIK42043.1"/>
    <property type="molecule type" value="Genomic_DNA"/>
</dbReference>
<evidence type="ECO:0000256" key="1">
    <source>
        <dbReference type="SAM" id="Phobius"/>
    </source>
</evidence>
<name>A0A0D0BFJ7_9AGAM</name>
<dbReference type="HOGENOM" id="CLU_044614_3_1_1"/>
<evidence type="ECO:0000313" key="3">
    <source>
        <dbReference type="Proteomes" id="UP000054485"/>
    </source>
</evidence>
<feature type="transmembrane region" description="Helical" evidence="1">
    <location>
        <begin position="164"/>
        <end position="184"/>
    </location>
</feature>
<dbReference type="OrthoDB" id="3341077at2759"/>
<dbReference type="Proteomes" id="UP000054485">
    <property type="component" value="Unassembled WGS sequence"/>
</dbReference>
<dbReference type="InParanoid" id="A0A0D0BFJ7"/>
<reference evidence="3" key="2">
    <citation type="submission" date="2015-01" db="EMBL/GenBank/DDBJ databases">
        <title>Evolutionary Origins and Diversification of the Mycorrhizal Mutualists.</title>
        <authorList>
            <consortium name="DOE Joint Genome Institute"/>
            <consortium name="Mycorrhizal Genomics Consortium"/>
            <person name="Kohler A."/>
            <person name="Kuo A."/>
            <person name="Nagy L.G."/>
            <person name="Floudas D."/>
            <person name="Copeland A."/>
            <person name="Barry K.W."/>
            <person name="Cichocki N."/>
            <person name="Veneault-Fourrey C."/>
            <person name="LaButti K."/>
            <person name="Lindquist E.A."/>
            <person name="Lipzen A."/>
            <person name="Lundell T."/>
            <person name="Morin E."/>
            <person name="Murat C."/>
            <person name="Riley R."/>
            <person name="Ohm R."/>
            <person name="Sun H."/>
            <person name="Tunlid A."/>
            <person name="Henrissat B."/>
            <person name="Grigoriev I.V."/>
            <person name="Hibbett D.S."/>
            <person name="Martin F."/>
        </authorList>
    </citation>
    <scope>NUCLEOTIDE SEQUENCE [LARGE SCALE GENOMIC DNA]</scope>
    <source>
        <strain evidence="3">UH-Slu-Lm8-n1</strain>
    </source>
</reference>
<gene>
    <name evidence="2" type="ORF">CY34DRAFT_805336</name>
</gene>
<keyword evidence="1" id="KW-0472">Membrane</keyword>
<feature type="transmembrane region" description="Helical" evidence="1">
    <location>
        <begin position="235"/>
        <end position="258"/>
    </location>
</feature>
<keyword evidence="1" id="KW-1133">Transmembrane helix</keyword>
<reference evidence="2 3" key="1">
    <citation type="submission" date="2014-04" db="EMBL/GenBank/DDBJ databases">
        <authorList>
            <consortium name="DOE Joint Genome Institute"/>
            <person name="Kuo A."/>
            <person name="Ruytinx J."/>
            <person name="Rineau F."/>
            <person name="Colpaert J."/>
            <person name="Kohler A."/>
            <person name="Nagy L.G."/>
            <person name="Floudas D."/>
            <person name="Copeland A."/>
            <person name="Barry K.W."/>
            <person name="Cichocki N."/>
            <person name="Veneault-Fourrey C."/>
            <person name="LaButti K."/>
            <person name="Lindquist E.A."/>
            <person name="Lipzen A."/>
            <person name="Lundell T."/>
            <person name="Morin E."/>
            <person name="Murat C."/>
            <person name="Sun H."/>
            <person name="Tunlid A."/>
            <person name="Henrissat B."/>
            <person name="Grigoriev I.V."/>
            <person name="Hibbett D.S."/>
            <person name="Martin F."/>
            <person name="Nordberg H.P."/>
            <person name="Cantor M.N."/>
            <person name="Hua S.X."/>
        </authorList>
    </citation>
    <scope>NUCLEOTIDE SEQUENCE [LARGE SCALE GENOMIC DNA]</scope>
    <source>
        <strain evidence="2 3">UH-Slu-Lm8-n1</strain>
    </source>
</reference>
<sequence>MSSSPTDLPALIGFGCEAVLYGSYCILFIISWIVLGQKQRSPNLSSPVVFANFLLFFCCTAHFALEFNHFYKTLESTGVDGYSAETPGLMGADFLISFTDLVGDLVLVYRCWMLWGKNYYVVILPLLSAFAGFACIMEVLHLIITTDPTSPAPPAAITTLGLAGYILPLATNVAVTFLIVYRIWISSRIVKESPVVIGQGASHRAMMLIIESGALYLIIQFVFVVLFAIQHPALGIVAVIATQIYGIAPTLIIIRVGLGISSEHTTKAITSTRIEWIARRGDDTGTSGTQFTVEPSMADTDMDIRMKDFDLTRMKGHDEIEIADVELAPTSAYESSSPV</sequence>
<feature type="transmembrane region" description="Helical" evidence="1">
    <location>
        <begin position="205"/>
        <end position="229"/>
    </location>
</feature>
<organism evidence="2 3">
    <name type="scientific">Suillus luteus UH-Slu-Lm8-n1</name>
    <dbReference type="NCBI Taxonomy" id="930992"/>
    <lineage>
        <taxon>Eukaryota</taxon>
        <taxon>Fungi</taxon>
        <taxon>Dikarya</taxon>
        <taxon>Basidiomycota</taxon>
        <taxon>Agaricomycotina</taxon>
        <taxon>Agaricomycetes</taxon>
        <taxon>Agaricomycetidae</taxon>
        <taxon>Boletales</taxon>
        <taxon>Suillineae</taxon>
        <taxon>Suillaceae</taxon>
        <taxon>Suillus</taxon>
    </lineage>
</organism>
<keyword evidence="1" id="KW-0812">Transmembrane</keyword>
<proteinExistence type="predicted"/>
<dbReference type="AlphaFoldDB" id="A0A0D0BFJ7"/>
<protein>
    <submittedName>
        <fullName evidence="2">Unplaced genomic scaffold CY34scaffold_118, whole genome shotgun sequence</fullName>
    </submittedName>
</protein>
<feature type="transmembrane region" description="Helical" evidence="1">
    <location>
        <begin position="94"/>
        <end position="112"/>
    </location>
</feature>
<evidence type="ECO:0000313" key="2">
    <source>
        <dbReference type="EMBL" id="KIK42043.1"/>
    </source>
</evidence>
<keyword evidence="3" id="KW-1185">Reference proteome</keyword>
<feature type="transmembrane region" description="Helical" evidence="1">
    <location>
        <begin position="119"/>
        <end position="144"/>
    </location>
</feature>